<accession>A0AAF0UPD4</accession>
<name>A0AAF0UPD4_SOLVR</name>
<dbReference type="AlphaFoldDB" id="A0AAF0UPD4"/>
<feature type="region of interest" description="Disordered" evidence="1">
    <location>
        <begin position="1"/>
        <end position="40"/>
    </location>
</feature>
<proteinExistence type="predicted"/>
<feature type="non-terminal residue" evidence="2">
    <location>
        <position position="108"/>
    </location>
</feature>
<keyword evidence="3" id="KW-1185">Reference proteome</keyword>
<dbReference type="EMBL" id="CP133621">
    <property type="protein sequence ID" value="WMV50215.1"/>
    <property type="molecule type" value="Genomic_DNA"/>
</dbReference>
<reference evidence="2" key="1">
    <citation type="submission" date="2023-08" db="EMBL/GenBank/DDBJ databases">
        <title>A de novo genome assembly of Solanum verrucosum Schlechtendal, a Mexican diploid species geographically isolated from the other diploid A-genome species in potato relatives.</title>
        <authorList>
            <person name="Hosaka K."/>
        </authorList>
    </citation>
    <scope>NUCLEOTIDE SEQUENCE</scope>
    <source>
        <tissue evidence="2">Young leaves</tissue>
    </source>
</reference>
<dbReference type="Proteomes" id="UP001234989">
    <property type="component" value="Chromosome 10"/>
</dbReference>
<organism evidence="2 3">
    <name type="scientific">Solanum verrucosum</name>
    <dbReference type="NCBI Taxonomy" id="315347"/>
    <lineage>
        <taxon>Eukaryota</taxon>
        <taxon>Viridiplantae</taxon>
        <taxon>Streptophyta</taxon>
        <taxon>Embryophyta</taxon>
        <taxon>Tracheophyta</taxon>
        <taxon>Spermatophyta</taxon>
        <taxon>Magnoliopsida</taxon>
        <taxon>eudicotyledons</taxon>
        <taxon>Gunneridae</taxon>
        <taxon>Pentapetalae</taxon>
        <taxon>asterids</taxon>
        <taxon>lamiids</taxon>
        <taxon>Solanales</taxon>
        <taxon>Solanaceae</taxon>
        <taxon>Solanoideae</taxon>
        <taxon>Solaneae</taxon>
        <taxon>Solanum</taxon>
    </lineage>
</organism>
<evidence type="ECO:0000256" key="1">
    <source>
        <dbReference type="SAM" id="MobiDB-lite"/>
    </source>
</evidence>
<protein>
    <recommendedName>
        <fullName evidence="4">Gag-pol polyprotein</fullName>
    </recommendedName>
</protein>
<sequence length="108" mass="12111">MNTRRTPGGRVEEENVNEGVPPHGPQGGQVPQGNQVTVDAPPLTNEEIRDEMSRFVTGVSNLVKKESHTTMLHDDMNISRLVEYAQSIEESKLKRKGRELKTSRSDEQ</sequence>
<gene>
    <name evidence="2" type="ORF">MTR67_043600</name>
</gene>
<feature type="compositionally biased region" description="Low complexity" evidence="1">
    <location>
        <begin position="28"/>
        <end position="38"/>
    </location>
</feature>
<evidence type="ECO:0000313" key="2">
    <source>
        <dbReference type="EMBL" id="WMV50215.1"/>
    </source>
</evidence>
<evidence type="ECO:0008006" key="4">
    <source>
        <dbReference type="Google" id="ProtNLM"/>
    </source>
</evidence>
<evidence type="ECO:0000313" key="3">
    <source>
        <dbReference type="Proteomes" id="UP001234989"/>
    </source>
</evidence>